<feature type="repeat" description="ANK" evidence="3">
    <location>
        <begin position="76"/>
        <end position="108"/>
    </location>
</feature>
<dbReference type="InterPro" id="IPR051637">
    <property type="entry name" value="Ank_repeat_dom-contain_49"/>
</dbReference>
<dbReference type="RefSeq" id="XP_001744233.1">
    <property type="nucleotide sequence ID" value="XM_001744181.1"/>
</dbReference>
<dbReference type="PANTHER" id="PTHR24180">
    <property type="entry name" value="CYCLIN-DEPENDENT KINASE INHIBITOR 2C-RELATED"/>
    <property type="match status" value="1"/>
</dbReference>
<dbReference type="Proteomes" id="UP000001357">
    <property type="component" value="Unassembled WGS sequence"/>
</dbReference>
<proteinExistence type="predicted"/>
<dbReference type="PANTHER" id="PTHR24180:SF42">
    <property type="entry name" value="FORK-HEAD DOMAIN-CONTAINING PROTEIN"/>
    <property type="match status" value="1"/>
</dbReference>
<evidence type="ECO:0000256" key="2">
    <source>
        <dbReference type="ARBA" id="ARBA00023043"/>
    </source>
</evidence>
<dbReference type="KEGG" id="mbr:MONBRDRAFT_24090"/>
<feature type="repeat" description="ANK" evidence="3">
    <location>
        <begin position="43"/>
        <end position="75"/>
    </location>
</feature>
<evidence type="ECO:0000313" key="5">
    <source>
        <dbReference type="Proteomes" id="UP000001357"/>
    </source>
</evidence>
<dbReference type="EMBL" id="CH991546">
    <property type="protein sequence ID" value="EDQ90936.1"/>
    <property type="molecule type" value="Genomic_DNA"/>
</dbReference>
<dbReference type="SUPFAM" id="SSF48403">
    <property type="entry name" value="Ankyrin repeat"/>
    <property type="match status" value="1"/>
</dbReference>
<dbReference type="STRING" id="81824.A9UUP2"/>
<organism evidence="4 5">
    <name type="scientific">Monosiga brevicollis</name>
    <name type="common">Choanoflagellate</name>
    <dbReference type="NCBI Taxonomy" id="81824"/>
    <lineage>
        <taxon>Eukaryota</taxon>
        <taxon>Choanoflagellata</taxon>
        <taxon>Craspedida</taxon>
        <taxon>Salpingoecidae</taxon>
        <taxon>Monosiga</taxon>
    </lineage>
</organism>
<dbReference type="SMART" id="SM00248">
    <property type="entry name" value="ANK"/>
    <property type="match status" value="2"/>
</dbReference>
<keyword evidence="2 3" id="KW-0040">ANK repeat</keyword>
<dbReference type="PROSITE" id="PS50088">
    <property type="entry name" value="ANK_REPEAT"/>
    <property type="match status" value="2"/>
</dbReference>
<name>A9UUP2_MONBE</name>
<dbReference type="InterPro" id="IPR036770">
    <property type="entry name" value="Ankyrin_rpt-contain_sf"/>
</dbReference>
<dbReference type="Pfam" id="PF12796">
    <property type="entry name" value="Ank_2"/>
    <property type="match status" value="1"/>
</dbReference>
<evidence type="ECO:0000256" key="3">
    <source>
        <dbReference type="PROSITE-ProRule" id="PRU00023"/>
    </source>
</evidence>
<dbReference type="InParanoid" id="A9UUP2"/>
<dbReference type="eggNOG" id="KOG4177">
    <property type="taxonomic scope" value="Eukaryota"/>
</dbReference>
<dbReference type="InterPro" id="IPR002110">
    <property type="entry name" value="Ankyrin_rpt"/>
</dbReference>
<evidence type="ECO:0000313" key="4">
    <source>
        <dbReference type="EMBL" id="EDQ90936.1"/>
    </source>
</evidence>
<dbReference type="PROSITE" id="PS50297">
    <property type="entry name" value="ANK_REP_REGION"/>
    <property type="match status" value="2"/>
</dbReference>
<dbReference type="AlphaFoldDB" id="A9UUP2"/>
<gene>
    <name evidence="4" type="ORF">MONBRDRAFT_24090</name>
</gene>
<keyword evidence="1" id="KW-0677">Repeat</keyword>
<reference evidence="4 5" key="1">
    <citation type="journal article" date="2008" name="Nature">
        <title>The genome of the choanoflagellate Monosiga brevicollis and the origin of metazoans.</title>
        <authorList>
            <consortium name="JGI Sequencing"/>
            <person name="King N."/>
            <person name="Westbrook M.J."/>
            <person name="Young S.L."/>
            <person name="Kuo A."/>
            <person name="Abedin M."/>
            <person name="Chapman J."/>
            <person name="Fairclough S."/>
            <person name="Hellsten U."/>
            <person name="Isogai Y."/>
            <person name="Letunic I."/>
            <person name="Marr M."/>
            <person name="Pincus D."/>
            <person name="Putnam N."/>
            <person name="Rokas A."/>
            <person name="Wright K.J."/>
            <person name="Zuzow R."/>
            <person name="Dirks W."/>
            <person name="Good M."/>
            <person name="Goodstein D."/>
            <person name="Lemons D."/>
            <person name="Li W."/>
            <person name="Lyons J.B."/>
            <person name="Morris A."/>
            <person name="Nichols S."/>
            <person name="Richter D.J."/>
            <person name="Salamov A."/>
            <person name="Bork P."/>
            <person name="Lim W.A."/>
            <person name="Manning G."/>
            <person name="Miller W.T."/>
            <person name="McGinnis W."/>
            <person name="Shapiro H."/>
            <person name="Tjian R."/>
            <person name="Grigoriev I.V."/>
            <person name="Rokhsar D."/>
        </authorList>
    </citation>
    <scope>NUCLEOTIDE SEQUENCE [LARGE SCALE GENOMIC DNA]</scope>
    <source>
        <strain evidence="5">MX1 / ATCC 50154</strain>
    </source>
</reference>
<sequence length="192" mass="21054">MGDDGKQLHDACWSSDPQEALQLVTSWDQQRIRDAAQYQHGGFHNTPLQNACYKGHDKVVEMLLKHGVDAEVKNIHGWTPLHHACCNGHVNVVEMLLKHGVDAKAKDSVSTLPLPLPPSPLTAAPAPAARRLCPRRSLFYSLPTVRMRSAPCSFSSFPPSLFFPVLRPRFVGAPCAPLCSAVSTACYSFPML</sequence>
<evidence type="ECO:0000256" key="1">
    <source>
        <dbReference type="ARBA" id="ARBA00022737"/>
    </source>
</evidence>
<dbReference type="GeneID" id="5889562"/>
<accession>A9UUP2</accession>
<keyword evidence="5" id="KW-1185">Reference proteome</keyword>
<protein>
    <submittedName>
        <fullName evidence="4">Uncharacterized protein</fullName>
    </submittedName>
</protein>
<dbReference type="Gene3D" id="1.25.40.20">
    <property type="entry name" value="Ankyrin repeat-containing domain"/>
    <property type="match status" value="1"/>
</dbReference>